<sequence>MTVGSYETNLSGDGLRIGIVQARFNEDVCHGLLSACLAELKHLGVADEDVLHVTVPGALEVPLVLQKMAESQQFDALVALGAVIRGETYHFELVSNESGAGITRIGLDYGIPIANAILTTENDEQAEVRMAVKGADAARVAVEMANLTIALEELHQDQGDDE</sequence>
<dbReference type="UniPathway" id="UPA00275">
    <property type="reaction ID" value="UER00404"/>
</dbReference>
<dbReference type="EMBL" id="WWCW01000035">
    <property type="protein sequence ID" value="MYM87959.1"/>
    <property type="molecule type" value="Genomic_DNA"/>
</dbReference>
<dbReference type="NCBIfam" id="TIGR00114">
    <property type="entry name" value="lumazine-synth"/>
    <property type="match status" value="1"/>
</dbReference>
<dbReference type="PANTHER" id="PTHR21058:SF0">
    <property type="entry name" value="6,7-DIMETHYL-8-RIBITYLLUMAZINE SYNTHASE"/>
    <property type="match status" value="1"/>
</dbReference>
<feature type="binding site" evidence="7">
    <location>
        <begin position="82"/>
        <end position="84"/>
    </location>
    <ligand>
        <name>5-amino-6-(D-ribitylamino)uracil</name>
        <dbReference type="ChEBI" id="CHEBI:15934"/>
    </ligand>
</feature>
<feature type="binding site" evidence="7">
    <location>
        <begin position="58"/>
        <end position="60"/>
    </location>
    <ligand>
        <name>5-amino-6-(D-ribitylamino)uracil</name>
        <dbReference type="ChEBI" id="CHEBI:15934"/>
    </ligand>
</feature>
<accession>A0A845G4Y9</accession>
<feature type="binding site" evidence="7">
    <location>
        <begin position="87"/>
        <end position="88"/>
    </location>
    <ligand>
        <name>(2S)-2-hydroxy-3-oxobutyl phosphate</name>
        <dbReference type="ChEBI" id="CHEBI:58830"/>
    </ligand>
</feature>
<protein>
    <recommendedName>
        <fullName evidence="3 7">6,7-dimethyl-8-ribityllumazine synthase</fullName>
        <shortName evidence="7">DMRL synthase</shortName>
        <shortName evidence="7">LS</shortName>
        <shortName evidence="7">Lumazine synthase</shortName>
        <ecNumber evidence="3 7">2.5.1.78</ecNumber>
    </recommendedName>
</protein>
<organism evidence="8 9">
    <name type="scientific">Duganella vulcania</name>
    <dbReference type="NCBI Taxonomy" id="2692166"/>
    <lineage>
        <taxon>Bacteria</taxon>
        <taxon>Pseudomonadati</taxon>
        <taxon>Pseudomonadota</taxon>
        <taxon>Betaproteobacteria</taxon>
        <taxon>Burkholderiales</taxon>
        <taxon>Oxalobacteraceae</taxon>
        <taxon>Telluria group</taxon>
        <taxon>Duganella</taxon>
    </lineage>
</organism>
<dbReference type="EC" id="2.5.1.78" evidence="3 7"/>
<evidence type="ECO:0000313" key="9">
    <source>
        <dbReference type="Proteomes" id="UP000470302"/>
    </source>
</evidence>
<dbReference type="GO" id="GO:0000906">
    <property type="term" value="F:6,7-dimethyl-8-ribityllumazine synthase activity"/>
    <property type="evidence" value="ECO:0007669"/>
    <property type="project" value="UniProtKB-UniRule"/>
</dbReference>
<dbReference type="GO" id="GO:0009231">
    <property type="term" value="P:riboflavin biosynthetic process"/>
    <property type="evidence" value="ECO:0007669"/>
    <property type="project" value="UniProtKB-UniRule"/>
</dbReference>
<dbReference type="AlphaFoldDB" id="A0A845G4Y9"/>
<dbReference type="InterPro" id="IPR002180">
    <property type="entry name" value="LS/RS"/>
</dbReference>
<evidence type="ECO:0000313" key="8">
    <source>
        <dbReference type="EMBL" id="MYM87959.1"/>
    </source>
</evidence>
<feature type="active site" description="Proton donor" evidence="7">
    <location>
        <position position="90"/>
    </location>
</feature>
<evidence type="ECO:0000256" key="3">
    <source>
        <dbReference type="ARBA" id="ARBA00012664"/>
    </source>
</evidence>
<name>A0A845G4Y9_9BURK</name>
<evidence type="ECO:0000256" key="1">
    <source>
        <dbReference type="ARBA" id="ARBA00004917"/>
    </source>
</evidence>
<evidence type="ECO:0000256" key="6">
    <source>
        <dbReference type="ARBA" id="ARBA00048785"/>
    </source>
</evidence>
<dbReference type="GO" id="GO:0005829">
    <property type="term" value="C:cytosol"/>
    <property type="evidence" value="ECO:0007669"/>
    <property type="project" value="TreeGrafter"/>
</dbReference>
<dbReference type="PANTHER" id="PTHR21058">
    <property type="entry name" value="6,7-DIMETHYL-8-RIBITYLLUMAZINE SYNTHASE DMRL SYNTHASE LUMAZINE SYNTHASE"/>
    <property type="match status" value="1"/>
</dbReference>
<dbReference type="GO" id="GO:0009349">
    <property type="term" value="C:riboflavin synthase complex"/>
    <property type="evidence" value="ECO:0007669"/>
    <property type="project" value="UniProtKB-UniRule"/>
</dbReference>
<evidence type="ECO:0000256" key="4">
    <source>
        <dbReference type="ARBA" id="ARBA00022619"/>
    </source>
</evidence>
<feature type="binding site" evidence="7">
    <location>
        <position position="115"/>
    </location>
    <ligand>
        <name>5-amino-6-(D-ribitylamino)uracil</name>
        <dbReference type="ChEBI" id="CHEBI:15934"/>
    </ligand>
</feature>
<comment type="catalytic activity">
    <reaction evidence="6 7">
        <text>(2S)-2-hydroxy-3-oxobutyl phosphate + 5-amino-6-(D-ribitylamino)uracil = 6,7-dimethyl-8-(1-D-ribityl)lumazine + phosphate + 2 H2O + H(+)</text>
        <dbReference type="Rhea" id="RHEA:26152"/>
        <dbReference type="ChEBI" id="CHEBI:15377"/>
        <dbReference type="ChEBI" id="CHEBI:15378"/>
        <dbReference type="ChEBI" id="CHEBI:15934"/>
        <dbReference type="ChEBI" id="CHEBI:43474"/>
        <dbReference type="ChEBI" id="CHEBI:58201"/>
        <dbReference type="ChEBI" id="CHEBI:58830"/>
        <dbReference type="EC" id="2.5.1.78"/>
    </reaction>
</comment>
<evidence type="ECO:0000256" key="7">
    <source>
        <dbReference type="HAMAP-Rule" id="MF_00178"/>
    </source>
</evidence>
<dbReference type="Gene3D" id="3.40.50.960">
    <property type="entry name" value="Lumazine/riboflavin synthase"/>
    <property type="match status" value="1"/>
</dbReference>
<keyword evidence="4 7" id="KW-0686">Riboflavin biosynthesis</keyword>
<dbReference type="Pfam" id="PF00885">
    <property type="entry name" value="DMRL_synthase"/>
    <property type="match status" value="1"/>
</dbReference>
<keyword evidence="5 7" id="KW-0808">Transferase</keyword>
<dbReference type="InterPro" id="IPR034964">
    <property type="entry name" value="LS"/>
</dbReference>
<dbReference type="Proteomes" id="UP000470302">
    <property type="component" value="Unassembled WGS sequence"/>
</dbReference>
<reference evidence="8 9" key="1">
    <citation type="submission" date="2020-01" db="EMBL/GenBank/DDBJ databases">
        <title>Novel species isolated from a subtropical stream in China.</title>
        <authorList>
            <person name="Lu H."/>
        </authorList>
    </citation>
    <scope>NUCLEOTIDE SEQUENCE [LARGE SCALE GENOMIC DNA]</scope>
    <source>
        <strain evidence="8 9">FT82W</strain>
    </source>
</reference>
<evidence type="ECO:0000256" key="2">
    <source>
        <dbReference type="ARBA" id="ARBA00007424"/>
    </source>
</evidence>
<dbReference type="SUPFAM" id="SSF52121">
    <property type="entry name" value="Lumazine synthase"/>
    <property type="match status" value="1"/>
</dbReference>
<comment type="similarity">
    <text evidence="2 7">Belongs to the DMRL synthase family.</text>
</comment>
<comment type="pathway">
    <text evidence="1 7">Cofactor biosynthesis; riboflavin biosynthesis; riboflavin from 2-hydroxy-3-oxobutyl phosphate and 5-amino-6-(D-ribitylamino)uracil: step 1/2.</text>
</comment>
<gene>
    <name evidence="7" type="primary">ribH</name>
    <name evidence="8" type="ORF">GTP91_12310</name>
</gene>
<feature type="binding site" evidence="7">
    <location>
        <position position="24"/>
    </location>
    <ligand>
        <name>5-amino-6-(D-ribitylamino)uracil</name>
        <dbReference type="ChEBI" id="CHEBI:15934"/>
    </ligand>
</feature>
<comment type="function">
    <text evidence="7">Catalyzes the formation of 6,7-dimethyl-8-ribityllumazine by condensation of 5-amino-6-(D-ribitylamino)uracil with 3,4-dihydroxy-2-butanone 4-phosphate. This is the penultimate step in the biosynthesis of riboflavin.</text>
</comment>
<dbReference type="RefSeq" id="WP_161097046.1">
    <property type="nucleotide sequence ID" value="NZ_WWCW01000035.1"/>
</dbReference>
<comment type="caution">
    <text evidence="8">The sequence shown here is derived from an EMBL/GenBank/DDBJ whole genome shotgun (WGS) entry which is preliminary data.</text>
</comment>
<feature type="binding site" evidence="7">
    <location>
        <position position="129"/>
    </location>
    <ligand>
        <name>(2S)-2-hydroxy-3-oxobutyl phosphate</name>
        <dbReference type="ChEBI" id="CHEBI:58830"/>
    </ligand>
</feature>
<dbReference type="CDD" id="cd09209">
    <property type="entry name" value="Lumazine_synthase-I"/>
    <property type="match status" value="1"/>
</dbReference>
<dbReference type="HAMAP" id="MF_00178">
    <property type="entry name" value="Lumazine_synth"/>
    <property type="match status" value="1"/>
</dbReference>
<proteinExistence type="inferred from homology"/>
<dbReference type="InterPro" id="IPR036467">
    <property type="entry name" value="LS/RS_sf"/>
</dbReference>
<evidence type="ECO:0000256" key="5">
    <source>
        <dbReference type="ARBA" id="ARBA00022679"/>
    </source>
</evidence>